<accession>A0A177WBV3</accession>
<dbReference type="AlphaFoldDB" id="A0A177WBV3"/>
<reference evidence="2 3" key="1">
    <citation type="submission" date="2006-10" db="EMBL/GenBank/DDBJ databases">
        <title>The Genome Sequence of Batrachochytrium dendrobatidis JEL423.</title>
        <authorList>
            <consortium name="The Broad Institute Genome Sequencing Platform"/>
            <person name="Birren B."/>
            <person name="Lander E."/>
            <person name="Galagan J."/>
            <person name="Cuomo C."/>
            <person name="Devon K."/>
            <person name="Jaffe D."/>
            <person name="Butler J."/>
            <person name="Alvarez P."/>
            <person name="Gnerre S."/>
            <person name="Grabherr M."/>
            <person name="Kleber M."/>
            <person name="Mauceli E."/>
            <person name="Brockman W."/>
            <person name="Young S."/>
            <person name="LaButti K."/>
            <person name="Sykes S."/>
            <person name="DeCaprio D."/>
            <person name="Crawford M."/>
            <person name="Koehrsen M."/>
            <person name="Engels R."/>
            <person name="Montgomery P."/>
            <person name="Pearson M."/>
            <person name="Howarth C."/>
            <person name="Larson L."/>
            <person name="White J."/>
            <person name="O'Leary S."/>
            <person name="Kodira C."/>
            <person name="Zeng Q."/>
            <person name="Yandava C."/>
            <person name="Alvarado L."/>
            <person name="Longcore J."/>
            <person name="James T."/>
        </authorList>
    </citation>
    <scope>NUCLEOTIDE SEQUENCE [LARGE SCALE GENOMIC DNA]</scope>
    <source>
        <strain evidence="2 3">JEL423</strain>
    </source>
</reference>
<reference evidence="2 3" key="2">
    <citation type="submission" date="2016-05" db="EMBL/GenBank/DDBJ databases">
        <title>Lineage-specific infection strategies underlie the spectrum of fungal disease in amphibians.</title>
        <authorList>
            <person name="Cuomo C.A."/>
            <person name="Farrer R.A."/>
            <person name="James T."/>
            <person name="Longcore J."/>
            <person name="Birren B."/>
        </authorList>
    </citation>
    <scope>NUCLEOTIDE SEQUENCE [LARGE SCALE GENOMIC DNA]</scope>
    <source>
        <strain evidence="2 3">JEL423</strain>
    </source>
</reference>
<evidence type="ECO:0000313" key="3">
    <source>
        <dbReference type="Proteomes" id="UP000077115"/>
    </source>
</evidence>
<feature type="compositionally biased region" description="Polar residues" evidence="1">
    <location>
        <begin position="74"/>
        <end position="85"/>
    </location>
</feature>
<gene>
    <name evidence="2" type="ORF">BDEG_21270</name>
</gene>
<feature type="region of interest" description="Disordered" evidence="1">
    <location>
        <begin position="1"/>
        <end position="117"/>
    </location>
</feature>
<dbReference type="EMBL" id="DS022300">
    <property type="protein sequence ID" value="OAJ37222.1"/>
    <property type="molecule type" value="Genomic_DNA"/>
</dbReference>
<proteinExistence type="predicted"/>
<evidence type="ECO:0000313" key="2">
    <source>
        <dbReference type="EMBL" id="OAJ37222.1"/>
    </source>
</evidence>
<evidence type="ECO:0000256" key="1">
    <source>
        <dbReference type="SAM" id="MobiDB-lite"/>
    </source>
</evidence>
<protein>
    <submittedName>
        <fullName evidence="2">Uncharacterized protein</fullName>
    </submittedName>
</protein>
<organism evidence="2 3">
    <name type="scientific">Batrachochytrium dendrobatidis (strain JEL423)</name>
    <dbReference type="NCBI Taxonomy" id="403673"/>
    <lineage>
        <taxon>Eukaryota</taxon>
        <taxon>Fungi</taxon>
        <taxon>Fungi incertae sedis</taxon>
        <taxon>Chytridiomycota</taxon>
        <taxon>Chytridiomycota incertae sedis</taxon>
        <taxon>Chytridiomycetes</taxon>
        <taxon>Rhizophydiales</taxon>
        <taxon>Rhizophydiales incertae sedis</taxon>
        <taxon>Batrachochytrium</taxon>
    </lineage>
</organism>
<dbReference type="VEuPathDB" id="FungiDB:BDEG_21270"/>
<feature type="compositionally biased region" description="Polar residues" evidence="1">
    <location>
        <begin position="1"/>
        <end position="10"/>
    </location>
</feature>
<dbReference type="Proteomes" id="UP000077115">
    <property type="component" value="Unassembled WGS sequence"/>
</dbReference>
<name>A0A177WBV3_BATDL</name>
<sequence>MTARTQQNLETADVLTTKDEHVQVIPQPSSNTKVVRPKRNPSPTKAAPHKNVSNKKISRKATSDGKIPIKQLFPINSNETSGNFKKTSKSPLKLKVSASKTNSKSRRKSSSNAQTSHVAAVIVPKASKTRASKKIARPIAHNRPDMIATSHAKNNNEKGMFEILASWISSTFGLN</sequence>